<dbReference type="PANTHER" id="PTHR43214">
    <property type="entry name" value="TWO-COMPONENT RESPONSE REGULATOR"/>
    <property type="match status" value="1"/>
</dbReference>
<dbReference type="InterPro" id="IPR039420">
    <property type="entry name" value="WalR-like"/>
</dbReference>
<evidence type="ECO:0000256" key="3">
    <source>
        <dbReference type="ARBA" id="ARBA00023163"/>
    </source>
</evidence>
<dbReference type="PROSITE" id="PS50110">
    <property type="entry name" value="RESPONSE_REGULATORY"/>
    <property type="match status" value="1"/>
</dbReference>
<evidence type="ECO:0000256" key="1">
    <source>
        <dbReference type="ARBA" id="ARBA00023015"/>
    </source>
</evidence>
<dbReference type="Pfam" id="PF00072">
    <property type="entry name" value="Response_reg"/>
    <property type="match status" value="1"/>
</dbReference>
<reference evidence="6 7" key="1">
    <citation type="submission" date="2019-09" db="EMBL/GenBank/DDBJ databases">
        <title>Genome sequencing of strain KACC 19322.</title>
        <authorList>
            <person name="Heo J."/>
            <person name="Kim S.-J."/>
            <person name="Kim J.-S."/>
            <person name="Hong S.-B."/>
            <person name="Kwon S.-W."/>
        </authorList>
    </citation>
    <scope>NUCLEOTIDE SEQUENCE [LARGE SCALE GENOMIC DNA]</scope>
    <source>
        <strain evidence="6 7">KACC 19322</strain>
    </source>
</reference>
<dbReference type="GO" id="GO:0003677">
    <property type="term" value="F:DNA binding"/>
    <property type="evidence" value="ECO:0007669"/>
    <property type="project" value="UniProtKB-KW"/>
</dbReference>
<accession>A0A5C1YBG4</accession>
<keyword evidence="1" id="KW-0805">Transcription regulation</keyword>
<keyword evidence="4" id="KW-0597">Phosphoprotein</keyword>
<dbReference type="AlphaFoldDB" id="A0A5C1YBG4"/>
<name>A0A5C1YBG4_9MICO</name>
<dbReference type="InterPro" id="IPR001789">
    <property type="entry name" value="Sig_transdc_resp-reg_receiver"/>
</dbReference>
<dbReference type="InterPro" id="IPR058245">
    <property type="entry name" value="NreC/VraR/RcsB-like_REC"/>
</dbReference>
<protein>
    <submittedName>
        <fullName evidence="6">Response regulator transcription factor</fullName>
    </submittedName>
</protein>
<keyword evidence="7" id="KW-1185">Reference proteome</keyword>
<dbReference type="OrthoDB" id="9808843at2"/>
<proteinExistence type="predicted"/>
<evidence type="ECO:0000259" key="5">
    <source>
        <dbReference type="PROSITE" id="PS50110"/>
    </source>
</evidence>
<dbReference type="Proteomes" id="UP000322159">
    <property type="component" value="Chromosome"/>
</dbReference>
<dbReference type="KEGG" id="lyk:FLP23_09565"/>
<sequence length="136" mass="14651">MTPRRPIRVLLVDDSADQREGFRMLLGSQPDLEVVAQAGDGAQALGILRREHVDVVLMDVQMPRVNGLVAAGRILADPQVRGLGRAPRIVLLATVDVDDHVPAAAVSGAYAILYKDVDPESLFTVIREAAAFRGDD</sequence>
<evidence type="ECO:0000256" key="4">
    <source>
        <dbReference type="PROSITE-ProRule" id="PRU00169"/>
    </source>
</evidence>
<keyword evidence="3" id="KW-0804">Transcription</keyword>
<evidence type="ECO:0000256" key="2">
    <source>
        <dbReference type="ARBA" id="ARBA00023125"/>
    </source>
</evidence>
<dbReference type="CDD" id="cd17535">
    <property type="entry name" value="REC_NarL-like"/>
    <property type="match status" value="1"/>
</dbReference>
<dbReference type="SMART" id="SM00448">
    <property type="entry name" value="REC"/>
    <property type="match status" value="1"/>
</dbReference>
<dbReference type="SUPFAM" id="SSF52172">
    <property type="entry name" value="CheY-like"/>
    <property type="match status" value="1"/>
</dbReference>
<evidence type="ECO:0000313" key="7">
    <source>
        <dbReference type="Proteomes" id="UP000322159"/>
    </source>
</evidence>
<dbReference type="RefSeq" id="WP_149325649.1">
    <property type="nucleotide sequence ID" value="NZ_CP043504.1"/>
</dbReference>
<feature type="modified residue" description="4-aspartylphosphate" evidence="4">
    <location>
        <position position="59"/>
    </location>
</feature>
<gene>
    <name evidence="6" type="ORF">FLP23_09565</name>
</gene>
<organism evidence="6 7">
    <name type="scientific">Protaetiibacter larvae</name>
    <dbReference type="NCBI Taxonomy" id="2592654"/>
    <lineage>
        <taxon>Bacteria</taxon>
        <taxon>Bacillati</taxon>
        <taxon>Actinomycetota</taxon>
        <taxon>Actinomycetes</taxon>
        <taxon>Micrococcales</taxon>
        <taxon>Microbacteriaceae</taxon>
        <taxon>Protaetiibacter</taxon>
    </lineage>
</organism>
<dbReference type="EMBL" id="CP043504">
    <property type="protein sequence ID" value="QEO10232.1"/>
    <property type="molecule type" value="Genomic_DNA"/>
</dbReference>
<dbReference type="GO" id="GO:0000160">
    <property type="term" value="P:phosphorelay signal transduction system"/>
    <property type="evidence" value="ECO:0007669"/>
    <property type="project" value="InterPro"/>
</dbReference>
<dbReference type="Gene3D" id="3.40.50.2300">
    <property type="match status" value="1"/>
</dbReference>
<keyword evidence="2" id="KW-0238">DNA-binding</keyword>
<dbReference type="InterPro" id="IPR011006">
    <property type="entry name" value="CheY-like_superfamily"/>
</dbReference>
<dbReference type="PANTHER" id="PTHR43214:SF24">
    <property type="entry name" value="TRANSCRIPTIONAL REGULATORY PROTEIN NARL-RELATED"/>
    <property type="match status" value="1"/>
</dbReference>
<evidence type="ECO:0000313" key="6">
    <source>
        <dbReference type="EMBL" id="QEO10232.1"/>
    </source>
</evidence>
<feature type="domain" description="Response regulatory" evidence="5">
    <location>
        <begin position="8"/>
        <end position="130"/>
    </location>
</feature>